<dbReference type="AlphaFoldDB" id="A0A0E9SPX4"/>
<proteinExistence type="predicted"/>
<organism evidence="1">
    <name type="scientific">Anguilla anguilla</name>
    <name type="common">European freshwater eel</name>
    <name type="synonym">Muraena anguilla</name>
    <dbReference type="NCBI Taxonomy" id="7936"/>
    <lineage>
        <taxon>Eukaryota</taxon>
        <taxon>Metazoa</taxon>
        <taxon>Chordata</taxon>
        <taxon>Craniata</taxon>
        <taxon>Vertebrata</taxon>
        <taxon>Euteleostomi</taxon>
        <taxon>Actinopterygii</taxon>
        <taxon>Neopterygii</taxon>
        <taxon>Teleostei</taxon>
        <taxon>Anguilliformes</taxon>
        <taxon>Anguillidae</taxon>
        <taxon>Anguilla</taxon>
    </lineage>
</organism>
<reference evidence="1" key="2">
    <citation type="journal article" date="2015" name="Fish Shellfish Immunol.">
        <title>Early steps in the European eel (Anguilla anguilla)-Vibrio vulnificus interaction in the gills: Role of the RtxA13 toxin.</title>
        <authorList>
            <person name="Callol A."/>
            <person name="Pajuelo D."/>
            <person name="Ebbesson L."/>
            <person name="Teles M."/>
            <person name="MacKenzie S."/>
            <person name="Amaro C."/>
        </authorList>
    </citation>
    <scope>NUCLEOTIDE SEQUENCE</scope>
</reference>
<reference evidence="1" key="1">
    <citation type="submission" date="2014-11" db="EMBL/GenBank/DDBJ databases">
        <authorList>
            <person name="Amaro Gonzalez C."/>
        </authorList>
    </citation>
    <scope>NUCLEOTIDE SEQUENCE</scope>
</reference>
<name>A0A0E9SPX4_ANGAN</name>
<sequence length="21" mass="2319">MNSFHSTIRKLISAGLRSRGS</sequence>
<protein>
    <submittedName>
        <fullName evidence="1">Uncharacterized protein</fullName>
    </submittedName>
</protein>
<evidence type="ECO:0000313" key="1">
    <source>
        <dbReference type="EMBL" id="JAH43282.1"/>
    </source>
</evidence>
<accession>A0A0E9SPX4</accession>
<dbReference type="EMBL" id="GBXM01065295">
    <property type="protein sequence ID" value="JAH43282.1"/>
    <property type="molecule type" value="Transcribed_RNA"/>
</dbReference>